<evidence type="ECO:0000313" key="3">
    <source>
        <dbReference type="Proteomes" id="UP000740926"/>
    </source>
</evidence>
<feature type="region of interest" description="Disordered" evidence="1">
    <location>
        <begin position="92"/>
        <end position="143"/>
    </location>
</feature>
<protein>
    <submittedName>
        <fullName evidence="2">Uncharacterized protein</fullName>
    </submittedName>
</protein>
<feature type="region of interest" description="Disordered" evidence="1">
    <location>
        <begin position="1"/>
        <end position="49"/>
    </location>
</feature>
<reference evidence="2 3" key="1">
    <citation type="journal article" date="2020" name="Microb. Genom.">
        <title>Genetic diversity of clinical and environmental Mucorales isolates obtained from an investigation of mucormycosis cases among solid organ transplant recipients.</title>
        <authorList>
            <person name="Nguyen M.H."/>
            <person name="Kaul D."/>
            <person name="Muto C."/>
            <person name="Cheng S.J."/>
            <person name="Richter R.A."/>
            <person name="Bruno V.M."/>
            <person name="Liu G."/>
            <person name="Beyhan S."/>
            <person name="Sundermann A.J."/>
            <person name="Mounaud S."/>
            <person name="Pasculle A.W."/>
            <person name="Nierman W.C."/>
            <person name="Driscoll E."/>
            <person name="Cumbie R."/>
            <person name="Clancy C.J."/>
            <person name="Dupont C.L."/>
        </authorList>
    </citation>
    <scope>NUCLEOTIDE SEQUENCE [LARGE SCALE GENOMIC DNA]</scope>
    <source>
        <strain evidence="2 3">GL24</strain>
    </source>
</reference>
<dbReference type="EMBL" id="JAANIU010007525">
    <property type="protein sequence ID" value="KAG1537519.1"/>
    <property type="molecule type" value="Genomic_DNA"/>
</dbReference>
<accession>A0A9P6Y1R9</accession>
<keyword evidence="3" id="KW-1185">Reference proteome</keyword>
<comment type="caution">
    <text evidence="2">The sequence shown here is derived from an EMBL/GenBank/DDBJ whole genome shotgun (WGS) entry which is preliminary data.</text>
</comment>
<feature type="compositionally biased region" description="Low complexity" evidence="1">
    <location>
        <begin position="118"/>
        <end position="137"/>
    </location>
</feature>
<sequence length="143" mass="14825">MALEGHAQVAEHQQDAAEQHRPAHAQPAVGQHAAEHRDAVHQPAVGAEQVQPGLVAEQVVLGEVEQQQRLHAVEGEALPHLGEEADVDALGMAQEVVGGGSGNGHRRREQRKGRDYRPAAVPAPGSAPPAFSSAAKPGRGGGP</sequence>
<evidence type="ECO:0000256" key="1">
    <source>
        <dbReference type="SAM" id="MobiDB-lite"/>
    </source>
</evidence>
<proteinExistence type="predicted"/>
<gene>
    <name evidence="2" type="ORF">G6F50_014849</name>
</gene>
<evidence type="ECO:0000313" key="2">
    <source>
        <dbReference type="EMBL" id="KAG1537519.1"/>
    </source>
</evidence>
<organism evidence="2 3">
    <name type="scientific">Rhizopus delemar</name>
    <dbReference type="NCBI Taxonomy" id="936053"/>
    <lineage>
        <taxon>Eukaryota</taxon>
        <taxon>Fungi</taxon>
        <taxon>Fungi incertae sedis</taxon>
        <taxon>Mucoromycota</taxon>
        <taxon>Mucoromycotina</taxon>
        <taxon>Mucoromycetes</taxon>
        <taxon>Mucorales</taxon>
        <taxon>Mucorineae</taxon>
        <taxon>Rhizopodaceae</taxon>
        <taxon>Rhizopus</taxon>
    </lineage>
</organism>
<feature type="compositionally biased region" description="Basic and acidic residues" evidence="1">
    <location>
        <begin position="12"/>
        <end position="21"/>
    </location>
</feature>
<dbReference type="AlphaFoldDB" id="A0A9P6Y1R9"/>
<name>A0A9P6Y1R9_9FUNG</name>
<dbReference type="Proteomes" id="UP000740926">
    <property type="component" value="Unassembled WGS sequence"/>
</dbReference>